<feature type="coiled-coil region" evidence="1">
    <location>
        <begin position="300"/>
        <end position="327"/>
    </location>
</feature>
<protein>
    <submittedName>
        <fullName evidence="2">Uncharacterized protein</fullName>
    </submittedName>
</protein>
<evidence type="ECO:0000256" key="1">
    <source>
        <dbReference type="SAM" id="Coils"/>
    </source>
</evidence>
<gene>
    <name evidence="2" type="ORF">IEC338SC_2650</name>
</gene>
<dbReference type="SUPFAM" id="SSF75005">
    <property type="entry name" value="Arabinanase/levansucrase/invertase"/>
    <property type="match status" value="1"/>
</dbReference>
<evidence type="ECO:0000313" key="2">
    <source>
        <dbReference type="EMBL" id="AMX19776.1"/>
    </source>
</evidence>
<dbReference type="CDD" id="cd15482">
    <property type="entry name" value="Sialidase_non-viral"/>
    <property type="match status" value="1"/>
</dbReference>
<organism evidence="2 3">
    <name type="scientific">Acinetobacter pittii</name>
    <name type="common">Acinetobacter genomosp. 3</name>
    <dbReference type="NCBI Taxonomy" id="48296"/>
    <lineage>
        <taxon>Bacteria</taxon>
        <taxon>Pseudomonadati</taxon>
        <taxon>Pseudomonadota</taxon>
        <taxon>Gammaproteobacteria</taxon>
        <taxon>Moraxellales</taxon>
        <taxon>Moraxellaceae</taxon>
        <taxon>Acinetobacter</taxon>
        <taxon>Acinetobacter calcoaceticus/baumannii complex</taxon>
    </lineage>
</organism>
<dbReference type="Proteomes" id="UP000076152">
    <property type="component" value="Chromosome"/>
</dbReference>
<evidence type="ECO:0000313" key="3">
    <source>
        <dbReference type="Proteomes" id="UP000076152"/>
    </source>
</evidence>
<dbReference type="EMBL" id="CP015145">
    <property type="protein sequence ID" value="AMX19776.1"/>
    <property type="molecule type" value="Genomic_DNA"/>
</dbReference>
<keyword evidence="1" id="KW-0175">Coiled coil</keyword>
<reference evidence="2 3" key="1">
    <citation type="submission" date="2016-04" db="EMBL/GenBank/DDBJ databases">
        <title>Complete genome sequencing of OXA-72 bearing Acinetobacter pittii strain IEC338SC.</title>
        <authorList>
            <person name="Brasiliense D.M."/>
            <person name="Lima K.V."/>
            <person name="Souza C.O."/>
            <person name="Dutra L.G."/>
            <person name="Mamizuka E.M."/>
            <person name="Perez-Chaparro P.J."/>
            <person name="McCulloch J.A."/>
        </authorList>
    </citation>
    <scope>NUCLEOTIDE SEQUENCE [LARGE SCALE GENOMIC DNA]</scope>
    <source>
        <strain evidence="2 3">IEC338SC</strain>
    </source>
</reference>
<sequence length="662" mass="73925">MPLPNILEFIGSNVTQAGFKSAQDKLLQYLNLEVPTKNDLEVKADKDYVDSALSSFTNGASRYYPTLAEANADIANLMPKLVSDTVRDKVEVGESVNGGTYYKAAYNSTSLTKSPYDPLTQAKADATAKANAAEQNAITFAADRTKNLSSTIEKALFVKTDVNDQVVEFTDENGGLHLTNLPKTVQDSILDLDGAKSVTTVNRTAVTHIFSDNNENVIAYLKSDGNLVLIGLDGSVQSEFAKLNLSDEQIREKTKSLDASNNLSDITHIFSDSAENVVAYIKNDGSLFLVGLTGSLQSNLTLLASRATALEQNLQKLRDEVAVDEILIQKDLVPQNYSIDAVQALSIKCDYPSNIQGFFPDSPYRLADSPTHPCVVELAKPLRGFKYLMVQTPYYENNPLEENPCIYGSNDMSTWTMFKDMPQPLDEPPTWDEALEGKKGYLSDPWWTYDHINKELYCCYRKAYTVGPNTYNPTDIMQLLYRKTSNGIHWSKPQKLFGDVENGVDPIISPAIIYDFKNKVWCMFYFKSVRSFAMRTNPDFRNPNGWSAPIDLGYEAWIAANNPPQLGWHLDVRYIGDRLFAMINDSTNAKLYLAYADKDDFTKWTFTSSSVLNTPPPRNSCYKGSMIAVPVDSTQMKLHVVWTDAGGYRRLYNAKTFPISIV</sequence>
<dbReference type="AlphaFoldDB" id="A0AB33B8Z9"/>
<accession>A0AB33B8Z9</accession>
<name>A0AB33B8Z9_ACIPI</name>
<dbReference type="RefSeq" id="WP_063099038.1">
    <property type="nucleotide sequence ID" value="NZ_CP015145.1"/>
</dbReference>
<proteinExistence type="predicted"/>
<dbReference type="Gene3D" id="2.115.10.20">
    <property type="entry name" value="Glycosyl hydrolase domain, family 43"/>
    <property type="match status" value="1"/>
</dbReference>
<dbReference type="InterPro" id="IPR023296">
    <property type="entry name" value="Glyco_hydro_beta-prop_sf"/>
</dbReference>